<dbReference type="Pfam" id="PF00933">
    <property type="entry name" value="Glyco_hydro_3"/>
    <property type="match status" value="1"/>
</dbReference>
<protein>
    <submittedName>
        <fullName evidence="5">1,4-beta-D-glucan glucohydrolase</fullName>
    </submittedName>
</protein>
<dbReference type="GO" id="GO:0008422">
    <property type="term" value="F:beta-glucosidase activity"/>
    <property type="evidence" value="ECO:0007669"/>
    <property type="project" value="TreeGrafter"/>
</dbReference>
<dbReference type="Proteomes" id="UP000242561">
    <property type="component" value="Chromosome"/>
</dbReference>
<keyword evidence="1 5" id="KW-0378">Hydrolase</keyword>
<dbReference type="PANTHER" id="PTHR30620:SF77">
    <property type="entry name" value="LYSOSOMAL BETA GLUCOSIDASE-LIKE"/>
    <property type="match status" value="1"/>
</dbReference>
<dbReference type="InterPro" id="IPR041443">
    <property type="entry name" value="Exop_C"/>
</dbReference>
<evidence type="ECO:0000259" key="3">
    <source>
        <dbReference type="Pfam" id="PF01915"/>
    </source>
</evidence>
<dbReference type="InterPro" id="IPR036962">
    <property type="entry name" value="Glyco_hydro_3_N_sf"/>
</dbReference>
<dbReference type="InterPro" id="IPR002772">
    <property type="entry name" value="Glyco_hydro_3_C"/>
</dbReference>
<dbReference type="EMBL" id="CP018154">
    <property type="protein sequence ID" value="APG63498.1"/>
    <property type="molecule type" value="Genomic_DNA"/>
</dbReference>
<dbReference type="InterPro" id="IPR001764">
    <property type="entry name" value="Glyco_hydro_3_N"/>
</dbReference>
<dbReference type="Gene3D" id="3.20.20.300">
    <property type="entry name" value="Glycoside hydrolase, family 3, N-terminal domain"/>
    <property type="match status" value="1"/>
</dbReference>
<dbReference type="GO" id="GO:0009251">
    <property type="term" value="P:glucan catabolic process"/>
    <property type="evidence" value="ECO:0007669"/>
    <property type="project" value="TreeGrafter"/>
</dbReference>
<evidence type="ECO:0000313" key="6">
    <source>
        <dbReference type="Proteomes" id="UP000242561"/>
    </source>
</evidence>
<dbReference type="InterPro" id="IPR051915">
    <property type="entry name" value="Cellulose_Degrad_GH3"/>
</dbReference>
<evidence type="ECO:0000259" key="4">
    <source>
        <dbReference type="Pfam" id="PF18559"/>
    </source>
</evidence>
<name>A0A1L3JEC4_9SPHN</name>
<sequence>MLGVAGLCAPAYASEEPSIVGTEAIVHPEIWPEIAYPRVLTDESEARVQKILAQMTIEEKVGQILQADLDSVTPEDVQKYHLGSVLNGGNSGPYGNDKAPAKDWLAYADEFYNASINVKKGRPIIPIIWGTDAVHGHSNIIGATLFPHNVGLGAMRDPQLIEKIGRATAIEIRVTGQEWTFAPTVTVPQDYRWGRAYEGYSSDPSLVASYVGSMVRGLQGPPSIKPLLDGPYVLASTKHFLADGGTDGGKDQGDAKISELELRYIHGAPYLPAIENGVATVMSSFSSWQGKKITGHKGLQTDVLKDRMNFEGFIVTDWNAHGQVDGCTNASCPQAVNAGVDMIMAPDSWKSLYHSIIPQVKDGTIPMARLDDAVLRILRVKERLGLFDAGKPSSRPYSGQYEYLGSKEHRDIAREAVRKSMTLLKNTGVLPLKPNGNILVAGDGADDIARQAGGWTISWQGTGLTNDMFPGATSLWGGINQAVGNAGGKAILSPDGSYTDKPDAAIVVFGETPYAEFQGDLASLQLRPELRAPYETMRKLKQQGIPVVAVMITGRPLYVNPVLNLADAFVTAWLPGSEGGGVADMLFSDAEGRVKYDFQGRLPTSWPATAKHGGATLFPFGYGLTLGDGPMKWTNLSEDAAVEDAGTGAGIYFDKGIPAASWSLMVTRANGAESLRVTTVPSSALAGRVKITSTDHIVQEGARKFEITGGVDGAAVELSTQDPIDITRETNGDVLLLTTIRIDKKPTEKLSLSMRCGVNCGDKIPFDILAEQKLGEWNVIGVPLKCFVGSTQGLNKVEAPFILSTYGDVKFSIAKVALGMDADHVVKCK</sequence>
<organism evidence="5 6">
    <name type="scientific">Sphingorhabdus lutea</name>
    <dbReference type="NCBI Taxonomy" id="1913578"/>
    <lineage>
        <taxon>Bacteria</taxon>
        <taxon>Pseudomonadati</taxon>
        <taxon>Pseudomonadota</taxon>
        <taxon>Alphaproteobacteria</taxon>
        <taxon>Sphingomonadales</taxon>
        <taxon>Sphingomonadaceae</taxon>
        <taxon>Sphingorhabdus</taxon>
    </lineage>
</organism>
<dbReference type="Pfam" id="PF01915">
    <property type="entry name" value="Glyco_hydro_3_C"/>
    <property type="match status" value="1"/>
</dbReference>
<reference evidence="5 6" key="1">
    <citation type="submission" date="2016-11" db="EMBL/GenBank/DDBJ databases">
        <title>Sphingorhabdus sp. LPB0140, isolated from marine environment.</title>
        <authorList>
            <person name="Kim E."/>
            <person name="Yi H."/>
        </authorList>
    </citation>
    <scope>NUCLEOTIDE SEQUENCE [LARGE SCALE GENOMIC DNA]</scope>
    <source>
        <strain evidence="5 6">LPB0140</strain>
    </source>
</reference>
<dbReference type="Gene3D" id="2.60.120.430">
    <property type="entry name" value="Galactose-binding lectin"/>
    <property type="match status" value="1"/>
</dbReference>
<dbReference type="KEGG" id="sphl:LPB140_02510"/>
<accession>A0A1L3JEC4</accession>
<evidence type="ECO:0000313" key="5">
    <source>
        <dbReference type="EMBL" id="APG63498.1"/>
    </source>
</evidence>
<dbReference type="Gene3D" id="3.40.50.1700">
    <property type="entry name" value="Glycoside hydrolase family 3 C-terminal domain"/>
    <property type="match status" value="1"/>
</dbReference>
<proteinExistence type="predicted"/>
<gene>
    <name evidence="5" type="ORF">LPB140_02510</name>
</gene>
<dbReference type="PANTHER" id="PTHR30620">
    <property type="entry name" value="PERIPLASMIC BETA-GLUCOSIDASE-RELATED"/>
    <property type="match status" value="1"/>
</dbReference>
<dbReference type="Pfam" id="PF18559">
    <property type="entry name" value="Exop_C"/>
    <property type="match status" value="1"/>
</dbReference>
<dbReference type="STRING" id="1913578.LPB140_02510"/>
<dbReference type="InterPro" id="IPR017853">
    <property type="entry name" value="GH"/>
</dbReference>
<dbReference type="SUPFAM" id="SSF52279">
    <property type="entry name" value="Beta-D-glucan exohydrolase, C-terminal domain"/>
    <property type="match status" value="1"/>
</dbReference>
<evidence type="ECO:0000256" key="1">
    <source>
        <dbReference type="ARBA" id="ARBA00022801"/>
    </source>
</evidence>
<evidence type="ECO:0000259" key="2">
    <source>
        <dbReference type="Pfam" id="PF00933"/>
    </source>
</evidence>
<feature type="domain" description="ExoP galactose-binding-like" evidence="4">
    <location>
        <begin position="662"/>
        <end position="817"/>
    </location>
</feature>
<dbReference type="InterPro" id="IPR036881">
    <property type="entry name" value="Glyco_hydro_3_C_sf"/>
</dbReference>
<dbReference type="PRINTS" id="PR00133">
    <property type="entry name" value="GLHYDRLASE3"/>
</dbReference>
<dbReference type="AlphaFoldDB" id="A0A1L3JEC4"/>
<feature type="domain" description="Glycoside hydrolase family 3 N-terminal" evidence="2">
    <location>
        <begin position="56"/>
        <end position="380"/>
    </location>
</feature>
<keyword evidence="6" id="KW-1185">Reference proteome</keyword>
<feature type="domain" description="Glycoside hydrolase family 3 C-terminal" evidence="3">
    <location>
        <begin position="421"/>
        <end position="625"/>
    </location>
</feature>
<dbReference type="SUPFAM" id="SSF51445">
    <property type="entry name" value="(Trans)glycosidases"/>
    <property type="match status" value="1"/>
</dbReference>